<dbReference type="AlphaFoldDB" id="A0A8A4TG63"/>
<dbReference type="SMART" id="SM00344">
    <property type="entry name" value="HTH_ASNC"/>
    <property type="match status" value="1"/>
</dbReference>
<dbReference type="Proteomes" id="UP000663929">
    <property type="component" value="Chromosome"/>
</dbReference>
<evidence type="ECO:0000256" key="3">
    <source>
        <dbReference type="ARBA" id="ARBA00023163"/>
    </source>
</evidence>
<dbReference type="InterPro" id="IPR000485">
    <property type="entry name" value="AsnC-type_HTH_dom"/>
</dbReference>
<dbReference type="GO" id="GO:0043200">
    <property type="term" value="P:response to amino acid"/>
    <property type="evidence" value="ECO:0007669"/>
    <property type="project" value="TreeGrafter"/>
</dbReference>
<dbReference type="GO" id="GO:0005829">
    <property type="term" value="C:cytosol"/>
    <property type="evidence" value="ECO:0007669"/>
    <property type="project" value="TreeGrafter"/>
</dbReference>
<keyword evidence="1" id="KW-0805">Transcription regulation</keyword>
<dbReference type="PRINTS" id="PR00033">
    <property type="entry name" value="HTHASNC"/>
</dbReference>
<sequence>MNDAQPAPPVEVDEIDRKILEYLQEDARISNADLARRVHLSPPAVHARIRRLRDLGLIVRFVTLLDREKAGFDMLCFVHVSLQHHQADQVRGVLSRFNELPEILECHHVTGEYDYLLKVLVRNRQHLSRFIGQLTPTPGVGRIYTSMVLNEIKSETRLPL</sequence>
<dbReference type="RefSeq" id="WP_237378175.1">
    <property type="nucleotide sequence ID" value="NZ_CP071793.1"/>
</dbReference>
<evidence type="ECO:0000259" key="4">
    <source>
        <dbReference type="PROSITE" id="PS50956"/>
    </source>
</evidence>
<dbReference type="SUPFAM" id="SSF46785">
    <property type="entry name" value="Winged helix' DNA-binding domain"/>
    <property type="match status" value="1"/>
</dbReference>
<organism evidence="5 6">
    <name type="scientific">Sulfidibacter corallicola</name>
    <dbReference type="NCBI Taxonomy" id="2818388"/>
    <lineage>
        <taxon>Bacteria</taxon>
        <taxon>Pseudomonadati</taxon>
        <taxon>Acidobacteriota</taxon>
        <taxon>Holophagae</taxon>
        <taxon>Acanthopleuribacterales</taxon>
        <taxon>Acanthopleuribacteraceae</taxon>
        <taxon>Sulfidibacter</taxon>
    </lineage>
</organism>
<reference evidence="5" key="1">
    <citation type="submission" date="2021-03" db="EMBL/GenBank/DDBJ databases">
        <title>Acanthopleuribacteraceae sp. M133.</title>
        <authorList>
            <person name="Wang G."/>
        </authorList>
    </citation>
    <scope>NUCLEOTIDE SEQUENCE</scope>
    <source>
        <strain evidence="5">M133</strain>
    </source>
</reference>
<dbReference type="Pfam" id="PF13412">
    <property type="entry name" value="HTH_24"/>
    <property type="match status" value="1"/>
</dbReference>
<dbReference type="KEGG" id="scor:J3U87_23300"/>
<dbReference type="InterPro" id="IPR019887">
    <property type="entry name" value="Tscrpt_reg_AsnC/Lrp_C"/>
</dbReference>
<dbReference type="SUPFAM" id="SSF54909">
    <property type="entry name" value="Dimeric alpha+beta barrel"/>
    <property type="match status" value="1"/>
</dbReference>
<dbReference type="InterPro" id="IPR011991">
    <property type="entry name" value="ArsR-like_HTH"/>
</dbReference>
<dbReference type="GO" id="GO:0006355">
    <property type="term" value="P:regulation of DNA-templated transcription"/>
    <property type="evidence" value="ECO:0007669"/>
    <property type="project" value="UniProtKB-ARBA"/>
</dbReference>
<name>A0A8A4TG63_SULCO</name>
<protein>
    <submittedName>
        <fullName evidence="5">Lrp/AsnC family transcriptional regulator</fullName>
    </submittedName>
</protein>
<dbReference type="EMBL" id="CP071793">
    <property type="protein sequence ID" value="QTD48517.1"/>
    <property type="molecule type" value="Genomic_DNA"/>
</dbReference>
<accession>A0A8A4TG63</accession>
<keyword evidence="6" id="KW-1185">Reference proteome</keyword>
<dbReference type="InterPro" id="IPR036388">
    <property type="entry name" value="WH-like_DNA-bd_sf"/>
</dbReference>
<dbReference type="GO" id="GO:0043565">
    <property type="term" value="F:sequence-specific DNA binding"/>
    <property type="evidence" value="ECO:0007669"/>
    <property type="project" value="InterPro"/>
</dbReference>
<evidence type="ECO:0000313" key="6">
    <source>
        <dbReference type="Proteomes" id="UP000663929"/>
    </source>
</evidence>
<dbReference type="PANTHER" id="PTHR30154">
    <property type="entry name" value="LEUCINE-RESPONSIVE REGULATORY PROTEIN"/>
    <property type="match status" value="1"/>
</dbReference>
<dbReference type="Pfam" id="PF01037">
    <property type="entry name" value="AsnC_trans_reg"/>
    <property type="match status" value="1"/>
</dbReference>
<gene>
    <name evidence="5" type="ORF">J3U87_23300</name>
</gene>
<proteinExistence type="predicted"/>
<feature type="domain" description="HTH asnC-type" evidence="4">
    <location>
        <begin position="12"/>
        <end position="73"/>
    </location>
</feature>
<dbReference type="InterPro" id="IPR011008">
    <property type="entry name" value="Dimeric_a/b-barrel"/>
</dbReference>
<dbReference type="InterPro" id="IPR019888">
    <property type="entry name" value="Tscrpt_reg_AsnC-like"/>
</dbReference>
<dbReference type="InterPro" id="IPR036390">
    <property type="entry name" value="WH_DNA-bd_sf"/>
</dbReference>
<dbReference type="PANTHER" id="PTHR30154:SF34">
    <property type="entry name" value="TRANSCRIPTIONAL REGULATOR AZLB"/>
    <property type="match status" value="1"/>
</dbReference>
<dbReference type="CDD" id="cd00090">
    <property type="entry name" value="HTH_ARSR"/>
    <property type="match status" value="1"/>
</dbReference>
<evidence type="ECO:0000313" key="5">
    <source>
        <dbReference type="EMBL" id="QTD48517.1"/>
    </source>
</evidence>
<keyword evidence="2" id="KW-0238">DNA-binding</keyword>
<dbReference type="Gene3D" id="1.10.10.10">
    <property type="entry name" value="Winged helix-like DNA-binding domain superfamily/Winged helix DNA-binding domain"/>
    <property type="match status" value="1"/>
</dbReference>
<dbReference type="PROSITE" id="PS50956">
    <property type="entry name" value="HTH_ASNC_2"/>
    <property type="match status" value="1"/>
</dbReference>
<keyword evidence="3" id="KW-0804">Transcription</keyword>
<evidence type="ECO:0000256" key="2">
    <source>
        <dbReference type="ARBA" id="ARBA00023125"/>
    </source>
</evidence>
<dbReference type="Gene3D" id="3.30.70.920">
    <property type="match status" value="1"/>
</dbReference>
<evidence type="ECO:0000256" key="1">
    <source>
        <dbReference type="ARBA" id="ARBA00023015"/>
    </source>
</evidence>